<reference evidence="2 3" key="1">
    <citation type="journal article" date="2021" name="PeerJ">
        <title>Analysis of 44 Vibrio anguillarum genomes reveals high genetic diversity.</title>
        <authorList>
            <person name="Hansen M.J."/>
            <person name="Dalsgaard I."/>
        </authorList>
    </citation>
    <scope>NUCLEOTIDE SEQUENCE [LARGE SCALE GENOMIC DNA]</scope>
    <source>
        <strain evidence="2 3">17-16730-2A</strain>
    </source>
</reference>
<protein>
    <submittedName>
        <fullName evidence="2">Uncharacterized protein</fullName>
    </submittedName>
</protein>
<evidence type="ECO:0000313" key="3">
    <source>
        <dbReference type="Proteomes" id="UP000722957"/>
    </source>
</evidence>
<accession>A0A241NLJ1</accession>
<keyword evidence="1" id="KW-0812">Transmembrane</keyword>
<gene>
    <name evidence="2" type="ORF">EAY07_15755</name>
</gene>
<dbReference type="AlphaFoldDB" id="A0A241NLJ1"/>
<comment type="caution">
    <text evidence="2">The sequence shown here is derived from an EMBL/GenBank/DDBJ whole genome shotgun (WGS) entry which is preliminary data.</text>
</comment>
<sequence length="60" mass="6821">MHLSTEGRCSTRLRRDIIQMLTNEQVGSVYSRVLVLSAMFCLTGFVAKLGHWSKYLSELS</sequence>
<organism evidence="2 3">
    <name type="scientific">Vibrio anguillarum</name>
    <name type="common">Listonella anguillarum</name>
    <dbReference type="NCBI Taxonomy" id="55601"/>
    <lineage>
        <taxon>Bacteria</taxon>
        <taxon>Pseudomonadati</taxon>
        <taxon>Pseudomonadota</taxon>
        <taxon>Gammaproteobacteria</taxon>
        <taxon>Vibrionales</taxon>
        <taxon>Vibrionaceae</taxon>
        <taxon>Vibrio</taxon>
    </lineage>
</organism>
<dbReference type="EMBL" id="RDOM01000050">
    <property type="protein sequence ID" value="MBF4273454.1"/>
    <property type="molecule type" value="Genomic_DNA"/>
</dbReference>
<feature type="transmembrane region" description="Helical" evidence="1">
    <location>
        <begin position="29"/>
        <end position="47"/>
    </location>
</feature>
<proteinExistence type="predicted"/>
<keyword evidence="1" id="KW-0472">Membrane</keyword>
<evidence type="ECO:0000313" key="2">
    <source>
        <dbReference type="EMBL" id="MBF4273454.1"/>
    </source>
</evidence>
<dbReference type="Proteomes" id="UP000722957">
    <property type="component" value="Unassembled WGS sequence"/>
</dbReference>
<evidence type="ECO:0000256" key="1">
    <source>
        <dbReference type="SAM" id="Phobius"/>
    </source>
</evidence>
<keyword evidence="1" id="KW-1133">Transmembrane helix</keyword>
<name>A0A241NLJ1_VIBAN</name>